<gene>
    <name evidence="3" type="ORF">Fcan01_21646</name>
</gene>
<evidence type="ECO:0000256" key="2">
    <source>
        <dbReference type="SAM" id="MobiDB-lite"/>
    </source>
</evidence>
<proteinExistence type="predicted"/>
<dbReference type="Proteomes" id="UP000198287">
    <property type="component" value="Unassembled WGS sequence"/>
</dbReference>
<dbReference type="GO" id="GO:0035253">
    <property type="term" value="C:ciliary rootlet"/>
    <property type="evidence" value="ECO:0007669"/>
    <property type="project" value="TreeGrafter"/>
</dbReference>
<keyword evidence="1" id="KW-0175">Coiled coil</keyword>
<evidence type="ECO:0000256" key="1">
    <source>
        <dbReference type="SAM" id="Coils"/>
    </source>
</evidence>
<dbReference type="AlphaFoldDB" id="A0A226DDW1"/>
<dbReference type="PANTHER" id="PTHR46518:SF1">
    <property type="entry name" value="OUTER DYNEIN ARM-DOCKING COMPLEX SUBUNIT 3"/>
    <property type="match status" value="1"/>
</dbReference>
<name>A0A226DDW1_FOLCA</name>
<sequence length="679" mass="75578">MSQKARATSLENIFVSDTHRIIYTEISYLKRRIHLVEGERKANYESNEETLKKNETNLKEIKEKNVQLKSERKTMIQSKEIFVKEISARLGGEKKAYEFKNKKFAEVVDILECKIGTLRNKQNYLKYSKEQQVALMSKVAEEEEQLHKMMEGNLRPKRTSSNNKTVPPAVKKRLDGIKHTETSTAAMMMKITEADNIRSRYKNMITLLKEENVSLNMQVSENDKKLASDVAEIERIRQVLADSLKAKKVAKTRLTEIEETTIKAYSEREQHLHEARLQLKTIREKMEQIGAKLSFPKFHMIHRDSSVADGGGLYVGYQSADDKREGKGQSIVETVYAELAAMIGESDPSLIVTRFEEQRNHAKELLVQEENVKSVVRKAKLRKRFLDDKLSQLQFSGGLKREKLNTRTSKINKEMSSISMQRDKLNSWREDHILVMEQMLAKLNEICTINEFKVPAHSVSSEIPAENVVSLLKLVLKQLERLLGSGFEFGSSSFSFSPMPPTTPTTLAQKYGNNDDLNTSSEGGGGLIPFEIAAEGPSIFNLPSPVGSTTSFRLGGSISDLDVGIGGGHALGDMSTGSASDILASFRDRAPSILVHDHDRISGGLHVGGGGESSQREDSAGGMKGGKGRGRKDSSEEEEAVTRNFVKRQSQILYEAKTRKGRFTPGGGSAGGGGAISRS</sequence>
<dbReference type="GO" id="GO:0097542">
    <property type="term" value="C:ciliary tip"/>
    <property type="evidence" value="ECO:0007669"/>
    <property type="project" value="TreeGrafter"/>
</dbReference>
<comment type="caution">
    <text evidence="3">The sequence shown here is derived from an EMBL/GenBank/DDBJ whole genome shotgun (WGS) entry which is preliminary data.</text>
</comment>
<dbReference type="GO" id="GO:0036064">
    <property type="term" value="C:ciliary basal body"/>
    <property type="evidence" value="ECO:0007669"/>
    <property type="project" value="TreeGrafter"/>
</dbReference>
<dbReference type="EMBL" id="LNIX01000021">
    <property type="protein sequence ID" value="OXA43785.1"/>
    <property type="molecule type" value="Genomic_DNA"/>
</dbReference>
<dbReference type="PANTHER" id="PTHR46518">
    <property type="entry name" value="COILED-COIL DOMAIN-CONTAINING PROTEIN 151"/>
    <property type="match status" value="1"/>
</dbReference>
<keyword evidence="4" id="KW-1185">Reference proteome</keyword>
<feature type="region of interest" description="Disordered" evidence="2">
    <location>
        <begin position="600"/>
        <end position="679"/>
    </location>
</feature>
<reference evidence="3 4" key="1">
    <citation type="submission" date="2015-12" db="EMBL/GenBank/DDBJ databases">
        <title>The genome of Folsomia candida.</title>
        <authorList>
            <person name="Faddeeva A."/>
            <person name="Derks M.F."/>
            <person name="Anvar Y."/>
            <person name="Smit S."/>
            <person name="Van Straalen N."/>
            <person name="Roelofs D."/>
        </authorList>
    </citation>
    <scope>NUCLEOTIDE SEQUENCE [LARGE SCALE GENOMIC DNA]</scope>
    <source>
        <strain evidence="3 4">VU population</strain>
        <tissue evidence="3">Whole body</tissue>
    </source>
</reference>
<evidence type="ECO:0000313" key="3">
    <source>
        <dbReference type="EMBL" id="OXA43785.1"/>
    </source>
</evidence>
<protein>
    <submittedName>
        <fullName evidence="3">Uncharacterized protein</fullName>
    </submittedName>
</protein>
<accession>A0A226DDW1</accession>
<evidence type="ECO:0000313" key="4">
    <source>
        <dbReference type="Proteomes" id="UP000198287"/>
    </source>
</evidence>
<dbReference type="OrthoDB" id="10255247at2759"/>
<feature type="compositionally biased region" description="Gly residues" evidence="2">
    <location>
        <begin position="664"/>
        <end position="679"/>
    </location>
</feature>
<feature type="coiled-coil region" evidence="1">
    <location>
        <begin position="44"/>
        <end position="78"/>
    </location>
</feature>
<dbReference type="InterPro" id="IPR033192">
    <property type="entry name" value="ODAD3"/>
</dbReference>
<organism evidence="3 4">
    <name type="scientific">Folsomia candida</name>
    <name type="common">Springtail</name>
    <dbReference type="NCBI Taxonomy" id="158441"/>
    <lineage>
        <taxon>Eukaryota</taxon>
        <taxon>Metazoa</taxon>
        <taxon>Ecdysozoa</taxon>
        <taxon>Arthropoda</taxon>
        <taxon>Hexapoda</taxon>
        <taxon>Collembola</taxon>
        <taxon>Entomobryomorpha</taxon>
        <taxon>Isotomoidea</taxon>
        <taxon>Isotomidae</taxon>
        <taxon>Proisotominae</taxon>
        <taxon>Folsomia</taxon>
    </lineage>
</organism>
<dbReference type="GO" id="GO:0036158">
    <property type="term" value="P:outer dynein arm assembly"/>
    <property type="evidence" value="ECO:0007669"/>
    <property type="project" value="InterPro"/>
</dbReference>
<dbReference type="GO" id="GO:0003341">
    <property type="term" value="P:cilium movement"/>
    <property type="evidence" value="ECO:0007669"/>
    <property type="project" value="InterPro"/>
</dbReference>
<dbReference type="STRING" id="158441.A0A226DDW1"/>